<dbReference type="STRING" id="670154.SAMN04488002_0592"/>
<dbReference type="AlphaFoldDB" id="A0A1I6FYV8"/>
<organism evidence="2 3">
    <name type="scientific">Litoreibacter janthinus</name>
    <dbReference type="NCBI Taxonomy" id="670154"/>
    <lineage>
        <taxon>Bacteria</taxon>
        <taxon>Pseudomonadati</taxon>
        <taxon>Pseudomonadota</taxon>
        <taxon>Alphaproteobacteria</taxon>
        <taxon>Rhodobacterales</taxon>
        <taxon>Roseobacteraceae</taxon>
        <taxon>Litoreibacter</taxon>
    </lineage>
</organism>
<dbReference type="Proteomes" id="UP000199658">
    <property type="component" value="Unassembled WGS sequence"/>
</dbReference>
<keyword evidence="3" id="KW-1185">Reference proteome</keyword>
<dbReference type="EMBL" id="FOYO01000001">
    <property type="protein sequence ID" value="SFR35129.1"/>
    <property type="molecule type" value="Genomic_DNA"/>
</dbReference>
<dbReference type="OrthoDB" id="7871110at2"/>
<evidence type="ECO:0000313" key="2">
    <source>
        <dbReference type="EMBL" id="SFR35129.1"/>
    </source>
</evidence>
<gene>
    <name evidence="2" type="ORF">SAMN04488002_0592</name>
</gene>
<sequence length="199" mass="21352">MARVDNRYSRFVQWAKIVFPLVALGLLSTMFLFSRSLDPSSAIPFAEIDIEKIAREQQLTAPRFSGTTSDGSAITVDAESAVPDLTDVRRLTIKKVVARIEAEAGPSYGIIANTAFYDGRVGTLDLEGDVRLSTSTGYNLQTQKLVANLEATGLEAPGALIGRGPAGQIEAGSMKLTANGNTQVLVFKDGVKLVYDPKE</sequence>
<proteinExistence type="predicted"/>
<reference evidence="3" key="1">
    <citation type="submission" date="2016-10" db="EMBL/GenBank/DDBJ databases">
        <authorList>
            <person name="Varghese N."/>
            <person name="Submissions S."/>
        </authorList>
    </citation>
    <scope>NUCLEOTIDE SEQUENCE [LARGE SCALE GENOMIC DNA]</scope>
    <source>
        <strain evidence="3">DSM 26921</strain>
    </source>
</reference>
<name>A0A1I6FYV8_9RHOB</name>
<keyword evidence="1" id="KW-1133">Transmembrane helix</keyword>
<dbReference type="InterPro" id="IPR010664">
    <property type="entry name" value="LipoPS_assembly_LptC-rel"/>
</dbReference>
<evidence type="ECO:0000256" key="1">
    <source>
        <dbReference type="SAM" id="Phobius"/>
    </source>
</evidence>
<dbReference type="RefSeq" id="WP_090212292.1">
    <property type="nucleotide sequence ID" value="NZ_FOYO01000001.1"/>
</dbReference>
<protein>
    <submittedName>
        <fullName evidence="2">Lipopolysaccharide export system protein LptC</fullName>
    </submittedName>
</protein>
<evidence type="ECO:0000313" key="3">
    <source>
        <dbReference type="Proteomes" id="UP000199658"/>
    </source>
</evidence>
<dbReference type="Pfam" id="PF06835">
    <property type="entry name" value="LptC"/>
    <property type="match status" value="1"/>
</dbReference>
<accession>A0A1I6FYV8</accession>
<feature type="transmembrane region" description="Helical" evidence="1">
    <location>
        <begin position="12"/>
        <end position="33"/>
    </location>
</feature>
<keyword evidence="1" id="KW-0472">Membrane</keyword>
<keyword evidence="1" id="KW-0812">Transmembrane</keyword>